<evidence type="ECO:0000256" key="7">
    <source>
        <dbReference type="ARBA" id="ARBA00023136"/>
    </source>
</evidence>
<dbReference type="Pfam" id="PF04647">
    <property type="entry name" value="AgrB"/>
    <property type="match status" value="1"/>
</dbReference>
<feature type="transmembrane region" description="Helical" evidence="8">
    <location>
        <begin position="53"/>
        <end position="71"/>
    </location>
</feature>
<protein>
    <submittedName>
        <fullName evidence="9">Putative AgrB-like protein</fullName>
        <ecNumber evidence="9">3.4.-.-</ecNumber>
    </submittedName>
</protein>
<feature type="transmembrane region" description="Helical" evidence="8">
    <location>
        <begin position="147"/>
        <end position="164"/>
    </location>
</feature>
<evidence type="ECO:0000256" key="4">
    <source>
        <dbReference type="ARBA" id="ARBA00022692"/>
    </source>
</evidence>
<feature type="transmembrane region" description="Helical" evidence="8">
    <location>
        <begin position="109"/>
        <end position="126"/>
    </location>
</feature>
<evidence type="ECO:0000256" key="2">
    <source>
        <dbReference type="ARBA" id="ARBA00022654"/>
    </source>
</evidence>
<keyword evidence="7 8" id="KW-0472">Membrane</keyword>
<dbReference type="GO" id="GO:0008233">
    <property type="term" value="F:peptidase activity"/>
    <property type="evidence" value="ECO:0007669"/>
    <property type="project" value="UniProtKB-KW"/>
</dbReference>
<keyword evidence="6 8" id="KW-1133">Transmembrane helix</keyword>
<accession>A0A1J5NYX1</accession>
<dbReference type="AlphaFoldDB" id="A0A1J5NYX1"/>
<name>A0A1J5NYX1_NEOTH</name>
<reference evidence="9 10" key="1">
    <citation type="submission" date="2016-08" db="EMBL/GenBank/DDBJ databases">
        <title>Genome-based comparison of Moorella thermoacetic strains.</title>
        <authorList>
            <person name="Poehlein A."/>
            <person name="Bengelsdorf F.R."/>
            <person name="Esser C."/>
            <person name="Duerre P."/>
            <person name="Daniel R."/>
        </authorList>
    </citation>
    <scope>NUCLEOTIDE SEQUENCE [LARGE SCALE GENOMIC DNA]</scope>
    <source>
        <strain evidence="9 10">DSM 21394</strain>
    </source>
</reference>
<dbReference type="SMART" id="SM00793">
    <property type="entry name" value="AgrB"/>
    <property type="match status" value="1"/>
</dbReference>
<keyword evidence="3" id="KW-0645">Protease</keyword>
<dbReference type="GO" id="GO:0006508">
    <property type="term" value="P:proteolysis"/>
    <property type="evidence" value="ECO:0007669"/>
    <property type="project" value="UniProtKB-KW"/>
</dbReference>
<evidence type="ECO:0000256" key="8">
    <source>
        <dbReference type="SAM" id="Phobius"/>
    </source>
</evidence>
<gene>
    <name evidence="9" type="ORF">MOTE_19170</name>
</gene>
<comment type="caution">
    <text evidence="9">The sequence shown here is derived from an EMBL/GenBank/DDBJ whole genome shotgun (WGS) entry which is preliminary data.</text>
</comment>
<evidence type="ECO:0000256" key="6">
    <source>
        <dbReference type="ARBA" id="ARBA00022989"/>
    </source>
</evidence>
<dbReference type="GO" id="GO:0009372">
    <property type="term" value="P:quorum sensing"/>
    <property type="evidence" value="ECO:0007669"/>
    <property type="project" value="UniProtKB-KW"/>
</dbReference>
<organism evidence="9 10">
    <name type="scientific">Neomoorella thermoacetica</name>
    <name type="common">Clostridium thermoaceticum</name>
    <dbReference type="NCBI Taxonomy" id="1525"/>
    <lineage>
        <taxon>Bacteria</taxon>
        <taxon>Bacillati</taxon>
        <taxon>Bacillota</taxon>
        <taxon>Clostridia</taxon>
        <taxon>Neomoorellales</taxon>
        <taxon>Neomoorellaceae</taxon>
        <taxon>Neomoorella</taxon>
    </lineage>
</organism>
<feature type="transmembrane region" description="Helical" evidence="8">
    <location>
        <begin position="83"/>
        <end position="103"/>
    </location>
</feature>
<evidence type="ECO:0000313" key="10">
    <source>
        <dbReference type="Proteomes" id="UP000182811"/>
    </source>
</evidence>
<evidence type="ECO:0000256" key="3">
    <source>
        <dbReference type="ARBA" id="ARBA00022670"/>
    </source>
</evidence>
<dbReference type="EMBL" id="MDDC01000014">
    <property type="protein sequence ID" value="OIQ58547.1"/>
    <property type="molecule type" value="Genomic_DNA"/>
</dbReference>
<evidence type="ECO:0000256" key="1">
    <source>
        <dbReference type="ARBA" id="ARBA00022475"/>
    </source>
</evidence>
<keyword evidence="5 9" id="KW-0378">Hydrolase</keyword>
<evidence type="ECO:0000256" key="5">
    <source>
        <dbReference type="ARBA" id="ARBA00022801"/>
    </source>
</evidence>
<keyword evidence="4 8" id="KW-0812">Transmembrane</keyword>
<sequence>MIHNSSLRLAKFFAFNGGMNASRVPVIAYGLELILGLFIKLLFFLIVPSLLGVLPQTLAALSASALFRLPAGGAHCTSFGRCLIGSLLAFTTIGLLTKLTVGLGQGTMPVFYIIVGLAVVATIYMVPVDNPARPVPKKEERIKMKKWALGALGGYVIAVAVIPLDRDIIFAASLELSLQLLTLLPQGHKAMHCLDCILIKLSSLYYPRREVKTR</sequence>
<dbReference type="GO" id="GO:0016020">
    <property type="term" value="C:membrane"/>
    <property type="evidence" value="ECO:0007669"/>
    <property type="project" value="InterPro"/>
</dbReference>
<keyword evidence="1" id="KW-1003">Cell membrane</keyword>
<evidence type="ECO:0000313" key="9">
    <source>
        <dbReference type="EMBL" id="OIQ58547.1"/>
    </source>
</evidence>
<proteinExistence type="predicted"/>
<dbReference type="Proteomes" id="UP000182811">
    <property type="component" value="Unassembled WGS sequence"/>
</dbReference>
<dbReference type="InterPro" id="IPR006741">
    <property type="entry name" value="AgrB"/>
</dbReference>
<dbReference type="EC" id="3.4.-.-" evidence="9"/>
<keyword evidence="2" id="KW-0673">Quorum sensing</keyword>